<proteinExistence type="predicted"/>
<dbReference type="AlphaFoldDB" id="X1U4Q3"/>
<reference evidence="1" key="1">
    <citation type="journal article" date="2014" name="Front. Microbiol.">
        <title>High frequency of phylogenetically diverse reductive dehalogenase-homologous genes in deep subseafloor sedimentary metagenomes.</title>
        <authorList>
            <person name="Kawai M."/>
            <person name="Futagami T."/>
            <person name="Toyoda A."/>
            <person name="Takaki Y."/>
            <person name="Nishi S."/>
            <person name="Hori S."/>
            <person name="Arai W."/>
            <person name="Tsubouchi T."/>
            <person name="Morono Y."/>
            <person name="Uchiyama I."/>
            <person name="Ito T."/>
            <person name="Fujiyama A."/>
            <person name="Inagaki F."/>
            <person name="Takami H."/>
        </authorList>
    </citation>
    <scope>NUCLEOTIDE SEQUENCE</scope>
    <source>
        <strain evidence="1">Expedition CK06-06</strain>
    </source>
</reference>
<protein>
    <submittedName>
        <fullName evidence="1">Uncharacterized protein</fullName>
    </submittedName>
</protein>
<feature type="non-terminal residue" evidence="1">
    <location>
        <position position="235"/>
    </location>
</feature>
<accession>X1U4Q3</accession>
<dbReference type="EMBL" id="BARW01033697">
    <property type="protein sequence ID" value="GAJ12533.1"/>
    <property type="molecule type" value="Genomic_DNA"/>
</dbReference>
<sequence>VLGPGSFDASGETTGYAQVSYDVTDGYNSSTAGSEGIVDVDLINLFPVGGYTEILENKTVEAIIVQEGGIVSYLFDIGDDADGDAVWIVPGSITATTGTITSEITEGGEVIGFNYQPDLSVLGPGSFDASGETTGYAQVSYDVTDGYNSSTAGSEGIVDVDLINLFPVGGYTEILENKTVDPIMVQEGGIVTYLFDIGDDVDGDAVSIVPGSITATTGTISSEITEGGEVIGFNY</sequence>
<feature type="non-terminal residue" evidence="1">
    <location>
        <position position="1"/>
    </location>
</feature>
<organism evidence="1">
    <name type="scientific">marine sediment metagenome</name>
    <dbReference type="NCBI Taxonomy" id="412755"/>
    <lineage>
        <taxon>unclassified sequences</taxon>
        <taxon>metagenomes</taxon>
        <taxon>ecological metagenomes</taxon>
    </lineage>
</organism>
<evidence type="ECO:0000313" key="1">
    <source>
        <dbReference type="EMBL" id="GAJ12533.1"/>
    </source>
</evidence>
<name>X1U4Q3_9ZZZZ</name>
<comment type="caution">
    <text evidence="1">The sequence shown here is derived from an EMBL/GenBank/DDBJ whole genome shotgun (WGS) entry which is preliminary data.</text>
</comment>
<gene>
    <name evidence="1" type="ORF">S12H4_53007</name>
</gene>